<dbReference type="RefSeq" id="WP_309687739.1">
    <property type="nucleotide sequence ID" value="NZ_JAVIZQ010000001.1"/>
</dbReference>
<name>A0ABU1HMC3_9MICO</name>
<keyword evidence="4" id="KW-0472">Membrane</keyword>
<accession>A0ABU1HMC3</accession>
<evidence type="ECO:0000256" key="2">
    <source>
        <dbReference type="ARBA" id="ARBA00022840"/>
    </source>
</evidence>
<feature type="binding site" evidence="3">
    <location>
        <begin position="352"/>
        <end position="359"/>
    </location>
    <ligand>
        <name>ATP</name>
        <dbReference type="ChEBI" id="CHEBI:30616"/>
    </ligand>
</feature>
<feature type="transmembrane region" description="Helical" evidence="4">
    <location>
        <begin position="42"/>
        <end position="60"/>
    </location>
</feature>
<proteinExistence type="predicted"/>
<dbReference type="InterPro" id="IPR002543">
    <property type="entry name" value="FtsK_dom"/>
</dbReference>
<sequence length="921" mass="98057">MDSLPIAIPAAPVPARRPPTPFIAALVPVAAGVVLWLVTGSLFSLCFAALGPLMILASLIDGSRSRRKAFRVAEAESAAAWSLAEAQLSRLHDDERQMRWHRHPDAAAGLAQPPLRGLEPPDADTEIVVGSGVGTSGVRASGGDGERERDFRTRCARVENVPMTVPLSSGLGLRGAHPVVASVARALVVQLCVRFGAAQMSIVGPHLEELGVARFPQARFTRRGSLRVAVARSGDPRPAADAVIWLLGRGEDVPEGITTVIDIVEPHRASVRTPQGIVEVFTECVSRDQAIATAEESSVEGDELDSLPSRVALSDLRQPESQVGLAAVVGRGEHADVLLDIVDDGPHAIVTGTTGSGKSELLVSWVTAMASSHGPDRVTFVLADFKGGTAFEPLRTLPQVAAVITDLDEEGARRGVSSLTAELRRRESVLAEAGARDVREIGMARLVIVVDEFAALLQDHADLGAVFTDIAARGRALGMHLILGTQRASGVIRDALAANCPLRVSLRVADAADSRAVIGTDGAAELPGGVESRGLALVRRPQDAEPTAMRVALTGAADLRAIAMRWADAESPHSPWLPVLPRMLPLATLQVETRKGDAVLGRADEPERQRQPLVFLSIGSDRGIVLLGGPGSGRTSALRALARQHADPLWIPSDPEHAWDAVVALAADGSRGAGLVLCDDIDVRISELPVEYGQHVARLWDQILRHGSRTTFVLTATRAAGPIGRLLDALPRRGLLRMPSRVDHLAAGGESDGFDRDRPPGRMRMGDREIQLVWVPEERLRSSGPAHGASRYRQDSGWSPRCALTALVTAGVPTVAESLAAAHPGCDVEALSGEPRDLTTSTRPTIVIGDADAWQRNWPLWQRVRREGETLIRAENAAELRQLAGVRELPPYARPHAGRAWSLIGDAGPRRVVVPALASGR</sequence>
<dbReference type="Gene3D" id="3.40.50.300">
    <property type="entry name" value="P-loop containing nucleotide triphosphate hydrolases"/>
    <property type="match status" value="2"/>
</dbReference>
<evidence type="ECO:0000256" key="4">
    <source>
        <dbReference type="SAM" id="Phobius"/>
    </source>
</evidence>
<evidence type="ECO:0000256" key="3">
    <source>
        <dbReference type="PROSITE-ProRule" id="PRU00289"/>
    </source>
</evidence>
<dbReference type="CDD" id="cd01127">
    <property type="entry name" value="TrwB_TraG_TraD_VirD4"/>
    <property type="match status" value="1"/>
</dbReference>
<organism evidence="6 7">
    <name type="scientific">Microbacterium foliorum</name>
    <dbReference type="NCBI Taxonomy" id="104336"/>
    <lineage>
        <taxon>Bacteria</taxon>
        <taxon>Bacillati</taxon>
        <taxon>Actinomycetota</taxon>
        <taxon>Actinomycetes</taxon>
        <taxon>Micrococcales</taxon>
        <taxon>Microbacteriaceae</taxon>
        <taxon>Microbacterium</taxon>
    </lineage>
</organism>
<keyword evidence="7" id="KW-1185">Reference proteome</keyword>
<dbReference type="SMART" id="SM00382">
    <property type="entry name" value="AAA"/>
    <property type="match status" value="2"/>
</dbReference>
<dbReference type="InterPro" id="IPR050206">
    <property type="entry name" value="FtsK/SpoIIIE/SftA"/>
</dbReference>
<dbReference type="Pfam" id="PF01580">
    <property type="entry name" value="FtsK_SpoIIIE"/>
    <property type="match status" value="1"/>
</dbReference>
<feature type="domain" description="FtsK" evidence="5">
    <location>
        <begin position="334"/>
        <end position="515"/>
    </location>
</feature>
<dbReference type="InterPro" id="IPR003593">
    <property type="entry name" value="AAA+_ATPase"/>
</dbReference>
<dbReference type="PANTHER" id="PTHR22683">
    <property type="entry name" value="SPORULATION PROTEIN RELATED"/>
    <property type="match status" value="1"/>
</dbReference>
<evidence type="ECO:0000313" key="6">
    <source>
        <dbReference type="EMBL" id="MDR6141185.1"/>
    </source>
</evidence>
<reference evidence="6 7" key="1">
    <citation type="submission" date="2023-08" db="EMBL/GenBank/DDBJ databases">
        <title>Functional and genomic diversity of the sorghum phyllosphere microbiome.</title>
        <authorList>
            <person name="Shade A."/>
        </authorList>
    </citation>
    <scope>NUCLEOTIDE SEQUENCE [LARGE SCALE GENOMIC DNA]</scope>
    <source>
        <strain evidence="6 7">SORGH_AS_0445</strain>
    </source>
</reference>
<dbReference type="SUPFAM" id="SSF52540">
    <property type="entry name" value="P-loop containing nucleoside triphosphate hydrolases"/>
    <property type="match status" value="2"/>
</dbReference>
<dbReference type="PROSITE" id="PS50901">
    <property type="entry name" value="FTSK"/>
    <property type="match status" value="1"/>
</dbReference>
<comment type="caution">
    <text evidence="6">The sequence shown here is derived from an EMBL/GenBank/DDBJ whole genome shotgun (WGS) entry which is preliminary data.</text>
</comment>
<evidence type="ECO:0000313" key="7">
    <source>
        <dbReference type="Proteomes" id="UP001249291"/>
    </source>
</evidence>
<dbReference type="EMBL" id="JAVIZQ010000001">
    <property type="protein sequence ID" value="MDR6141185.1"/>
    <property type="molecule type" value="Genomic_DNA"/>
</dbReference>
<keyword evidence="2 3" id="KW-0067">ATP-binding</keyword>
<dbReference type="Proteomes" id="UP001249291">
    <property type="component" value="Unassembled WGS sequence"/>
</dbReference>
<keyword evidence="1 3" id="KW-0547">Nucleotide-binding</keyword>
<protein>
    <submittedName>
        <fullName evidence="6">S-DNA-T family DNA segregation ATPase FtsK/SpoIIIE</fullName>
    </submittedName>
</protein>
<evidence type="ECO:0000256" key="1">
    <source>
        <dbReference type="ARBA" id="ARBA00022741"/>
    </source>
</evidence>
<gene>
    <name evidence="6" type="ORF">QE375_000739</name>
</gene>
<keyword evidence="4" id="KW-0812">Transmembrane</keyword>
<dbReference type="PANTHER" id="PTHR22683:SF1">
    <property type="entry name" value="TYPE VII SECRETION SYSTEM PROTEIN ESSC"/>
    <property type="match status" value="1"/>
</dbReference>
<dbReference type="InterPro" id="IPR027417">
    <property type="entry name" value="P-loop_NTPase"/>
</dbReference>
<keyword evidence="4" id="KW-1133">Transmembrane helix</keyword>
<evidence type="ECO:0000259" key="5">
    <source>
        <dbReference type="PROSITE" id="PS50901"/>
    </source>
</evidence>
<feature type="transmembrane region" description="Helical" evidence="4">
    <location>
        <begin position="20"/>
        <end position="37"/>
    </location>
</feature>